<reference evidence="4" key="1">
    <citation type="journal article" date="2021" name="Genome Biol. Evol.">
        <title>A High-Quality Reference Genome for a Parasitic Bivalve with Doubly Uniparental Inheritance (Bivalvia: Unionida).</title>
        <authorList>
            <person name="Smith C.H."/>
        </authorList>
    </citation>
    <scope>NUCLEOTIDE SEQUENCE</scope>
    <source>
        <strain evidence="4">CHS0354</strain>
    </source>
</reference>
<evidence type="ECO:0000313" key="4">
    <source>
        <dbReference type="EMBL" id="KAK3606396.1"/>
    </source>
</evidence>
<dbReference type="InterPro" id="IPR001611">
    <property type="entry name" value="Leu-rich_rpt"/>
</dbReference>
<accession>A0AAE0T9U1</accession>
<dbReference type="InterPro" id="IPR032675">
    <property type="entry name" value="LRR_dom_sf"/>
</dbReference>
<dbReference type="SUPFAM" id="SSF52058">
    <property type="entry name" value="L domain-like"/>
    <property type="match status" value="2"/>
</dbReference>
<dbReference type="Gene3D" id="3.80.10.10">
    <property type="entry name" value="Ribonuclease Inhibitor"/>
    <property type="match status" value="3"/>
</dbReference>
<dbReference type="Proteomes" id="UP001195483">
    <property type="component" value="Unassembled WGS sequence"/>
</dbReference>
<proteinExistence type="predicted"/>
<keyword evidence="1" id="KW-0433">Leucine-rich repeat</keyword>
<reference evidence="4" key="3">
    <citation type="submission" date="2023-05" db="EMBL/GenBank/DDBJ databases">
        <authorList>
            <person name="Smith C.H."/>
        </authorList>
    </citation>
    <scope>NUCLEOTIDE SEQUENCE</scope>
    <source>
        <strain evidence="4">CHS0354</strain>
        <tissue evidence="4">Mantle</tissue>
    </source>
</reference>
<feature type="signal peptide" evidence="3">
    <location>
        <begin position="1"/>
        <end position="28"/>
    </location>
</feature>
<organism evidence="4 5">
    <name type="scientific">Potamilus streckersoni</name>
    <dbReference type="NCBI Taxonomy" id="2493646"/>
    <lineage>
        <taxon>Eukaryota</taxon>
        <taxon>Metazoa</taxon>
        <taxon>Spiralia</taxon>
        <taxon>Lophotrochozoa</taxon>
        <taxon>Mollusca</taxon>
        <taxon>Bivalvia</taxon>
        <taxon>Autobranchia</taxon>
        <taxon>Heteroconchia</taxon>
        <taxon>Palaeoheterodonta</taxon>
        <taxon>Unionida</taxon>
        <taxon>Unionoidea</taxon>
        <taxon>Unionidae</taxon>
        <taxon>Ambleminae</taxon>
        <taxon>Lampsilini</taxon>
        <taxon>Potamilus</taxon>
    </lineage>
</organism>
<reference evidence="4" key="2">
    <citation type="journal article" date="2021" name="Genome Biol. Evol.">
        <title>Developing a high-quality reference genome for a parasitic bivalve with doubly uniparental inheritance (Bivalvia: Unionida).</title>
        <authorList>
            <person name="Smith C.H."/>
        </authorList>
    </citation>
    <scope>NUCLEOTIDE SEQUENCE</scope>
    <source>
        <strain evidence="4">CHS0354</strain>
        <tissue evidence="4">Mantle</tissue>
    </source>
</reference>
<dbReference type="AlphaFoldDB" id="A0AAE0T9U1"/>
<dbReference type="PANTHER" id="PTHR45617:SF172">
    <property type="entry name" value="LEUCINE-RICH REPEAT-CONTAINING PROTEIN 15-LIKE"/>
    <property type="match status" value="1"/>
</dbReference>
<evidence type="ECO:0000256" key="2">
    <source>
        <dbReference type="ARBA" id="ARBA00022737"/>
    </source>
</evidence>
<dbReference type="SMART" id="SM00369">
    <property type="entry name" value="LRR_TYP"/>
    <property type="match status" value="11"/>
</dbReference>
<evidence type="ECO:0008006" key="6">
    <source>
        <dbReference type="Google" id="ProtNLM"/>
    </source>
</evidence>
<evidence type="ECO:0000256" key="3">
    <source>
        <dbReference type="SAM" id="SignalP"/>
    </source>
</evidence>
<keyword evidence="2" id="KW-0677">Repeat</keyword>
<protein>
    <recommendedName>
        <fullName evidence="6">Toll-like receptor 2</fullName>
    </recommendedName>
</protein>
<dbReference type="Pfam" id="PF13855">
    <property type="entry name" value="LRR_8"/>
    <property type="match status" value="3"/>
</dbReference>
<comment type="caution">
    <text evidence="4">The sequence shown here is derived from an EMBL/GenBank/DDBJ whole genome shotgun (WGS) entry which is preliminary data.</text>
</comment>
<evidence type="ECO:0000256" key="1">
    <source>
        <dbReference type="ARBA" id="ARBA00022614"/>
    </source>
</evidence>
<gene>
    <name evidence="4" type="ORF">CHS0354_042041</name>
</gene>
<sequence length="543" mass="61189">MISMTWVSNRMARRFIPCLMLLIASVTTDLTCTDLRSVCTCGMKLVWHEGAWQNLAVVNCSSAGLVSIPNYSSLEGHEIDMLILNNNNLTDIPPKAFRNLTVKELLLSRNPLKSIRQNLFAPLKDSLRKLELQGVELYIDDGLVFLSNLDQLRALDLGHNHLKNEYGELTEGIFDGLALNSLKTLGLRVLKLTKLKEGAFRGLPNLEELDISINYLAEIPSELKNVKNLKVLNMYSNEIMILKNGTFDGLTNLETLYFGANEIVTIEEGAFAGLEDSLQRINFYHNALTSVPVDAIVNLRKLKMLGFAANNIQTIENGTFVGEYRLEILELDKNPLTYHEDMFTGVEDTLTTLFIRENKLTTLPLRALRKLKRLSHLDAADNHITEIDKLFFGNLKLSKISLMWNKISKVDPSAFKSLPNGIILDLYKNLLTDISFILKLEECKFKEVDVSSNPVICDCFLEEIINSGRVATSIKGECSFPEDDSKIYRFDSPQLMERLVESCNRTKKYAFCLSAVSRASSRVTLMSVLVAIMTSITYLQPHV</sequence>
<dbReference type="PANTHER" id="PTHR45617">
    <property type="entry name" value="LEUCINE RICH REPEAT FAMILY PROTEIN"/>
    <property type="match status" value="1"/>
</dbReference>
<keyword evidence="5" id="KW-1185">Reference proteome</keyword>
<keyword evidence="3" id="KW-0732">Signal</keyword>
<feature type="chain" id="PRO_5041956569" description="Toll-like receptor 2" evidence="3">
    <location>
        <begin position="29"/>
        <end position="543"/>
    </location>
</feature>
<dbReference type="SMART" id="SM00365">
    <property type="entry name" value="LRR_SD22"/>
    <property type="match status" value="5"/>
</dbReference>
<dbReference type="EMBL" id="JAEAOA010002352">
    <property type="protein sequence ID" value="KAK3606396.1"/>
    <property type="molecule type" value="Genomic_DNA"/>
</dbReference>
<dbReference type="PROSITE" id="PS51450">
    <property type="entry name" value="LRR"/>
    <property type="match status" value="1"/>
</dbReference>
<dbReference type="InterPro" id="IPR003591">
    <property type="entry name" value="Leu-rich_rpt_typical-subtyp"/>
</dbReference>
<evidence type="ECO:0000313" key="5">
    <source>
        <dbReference type="Proteomes" id="UP001195483"/>
    </source>
</evidence>
<name>A0AAE0T9U1_9BIVA</name>